<protein>
    <submittedName>
        <fullName evidence="2">Uncharacterized protein</fullName>
    </submittedName>
</protein>
<dbReference type="EMBL" id="JAAHFQ010000353">
    <property type="protein sequence ID" value="NER29348.1"/>
    <property type="molecule type" value="Genomic_DNA"/>
</dbReference>
<accession>A0A6B3NJG6</accession>
<comment type="caution">
    <text evidence="2">The sequence shown here is derived from an EMBL/GenBank/DDBJ whole genome shotgun (WGS) entry which is preliminary data.</text>
</comment>
<proteinExistence type="predicted"/>
<feature type="region of interest" description="Disordered" evidence="1">
    <location>
        <begin position="26"/>
        <end position="66"/>
    </location>
</feature>
<feature type="compositionally biased region" description="Polar residues" evidence="1">
    <location>
        <begin position="108"/>
        <end position="126"/>
    </location>
</feature>
<organism evidence="2">
    <name type="scientific">Symploca sp. SIO1C4</name>
    <dbReference type="NCBI Taxonomy" id="2607765"/>
    <lineage>
        <taxon>Bacteria</taxon>
        <taxon>Bacillati</taxon>
        <taxon>Cyanobacteriota</taxon>
        <taxon>Cyanophyceae</taxon>
        <taxon>Coleofasciculales</taxon>
        <taxon>Coleofasciculaceae</taxon>
        <taxon>Symploca</taxon>
    </lineage>
</organism>
<dbReference type="AlphaFoldDB" id="A0A6B3NJG6"/>
<name>A0A6B3NJG6_9CYAN</name>
<reference evidence="2" key="1">
    <citation type="submission" date="2019-11" db="EMBL/GenBank/DDBJ databases">
        <title>Genomic insights into an expanded diversity of filamentous marine cyanobacteria reveals the extraordinary biosynthetic potential of Moorea and Okeania.</title>
        <authorList>
            <person name="Ferreira Leao T."/>
            <person name="Wang M."/>
            <person name="Moss N."/>
            <person name="Da Silva R."/>
            <person name="Sanders J."/>
            <person name="Nurk S."/>
            <person name="Gurevich A."/>
            <person name="Humphrey G."/>
            <person name="Reher R."/>
            <person name="Zhu Q."/>
            <person name="Belda-Ferre P."/>
            <person name="Glukhov E."/>
            <person name="Rex R."/>
            <person name="Dorrestein P.C."/>
            <person name="Knight R."/>
            <person name="Pevzner P."/>
            <person name="Gerwick W.H."/>
            <person name="Gerwick L."/>
        </authorList>
    </citation>
    <scope>NUCLEOTIDE SEQUENCE</scope>
    <source>
        <strain evidence="2">SIO1C4</strain>
    </source>
</reference>
<feature type="compositionally biased region" description="Low complexity" evidence="1">
    <location>
        <begin position="185"/>
        <end position="196"/>
    </location>
</feature>
<dbReference type="PROSITE" id="PS51257">
    <property type="entry name" value="PROKAR_LIPOPROTEIN"/>
    <property type="match status" value="1"/>
</dbReference>
<sequence>MRLALLIAWVSIIGLVSGGCQIGNGDQQAEVESTPASPTASPATPEASPSPTATTNFSNPVTPPQTEDRVAVTGLIQTLPPETVEQQTQKGRSDPFAAITVQPVVTLPPTSGTPARQVRSLPQITQTTTPSRGRSRATGGRSRATGSSPSSVATRNNRLPSPPKTPTNRASTPQTEDKAGGGGSTAKTGNGADDLPVAVAPFVPELPVLPEPEQARGVEITGVIQVGGVPSAIVKVPNEPDRYVRVGQRLSNGQVLVKRIEMNRGPEPVVILEQYGIEVAKRVGDKSAGA</sequence>
<feature type="region of interest" description="Disordered" evidence="1">
    <location>
        <begin position="103"/>
        <end position="196"/>
    </location>
</feature>
<evidence type="ECO:0000256" key="1">
    <source>
        <dbReference type="SAM" id="MobiDB-lite"/>
    </source>
</evidence>
<evidence type="ECO:0000313" key="2">
    <source>
        <dbReference type="EMBL" id="NER29348.1"/>
    </source>
</evidence>
<feature type="compositionally biased region" description="Low complexity" evidence="1">
    <location>
        <begin position="32"/>
        <end position="55"/>
    </location>
</feature>
<feature type="compositionally biased region" description="Low complexity" evidence="1">
    <location>
        <begin position="127"/>
        <end position="151"/>
    </location>
</feature>
<gene>
    <name evidence="2" type="ORF">F6J89_17410</name>
</gene>